<evidence type="ECO:0000256" key="8">
    <source>
        <dbReference type="ARBA" id="ARBA00023002"/>
    </source>
</evidence>
<keyword evidence="3 12" id="KW-0554">One-carbon metabolism</keyword>
<comment type="subunit">
    <text evidence="2 12">Homodimer.</text>
</comment>
<dbReference type="EC" id="3.5.4.9" evidence="12"/>
<evidence type="ECO:0000256" key="12">
    <source>
        <dbReference type="HAMAP-Rule" id="MF_01576"/>
    </source>
</evidence>
<dbReference type="GO" id="GO:0000105">
    <property type="term" value="P:L-histidine biosynthetic process"/>
    <property type="evidence" value="ECO:0007669"/>
    <property type="project" value="UniProtKB-KW"/>
</dbReference>
<dbReference type="Gene3D" id="3.40.50.10860">
    <property type="entry name" value="Leucine Dehydrogenase, chain A, domain 1"/>
    <property type="match status" value="1"/>
</dbReference>
<dbReference type="HAMAP" id="MF_01576">
    <property type="entry name" value="THF_DHG_CYH"/>
    <property type="match status" value="1"/>
</dbReference>
<dbReference type="GO" id="GO:0035999">
    <property type="term" value="P:tetrahydrofolate interconversion"/>
    <property type="evidence" value="ECO:0007669"/>
    <property type="project" value="UniProtKB-UniRule"/>
</dbReference>
<evidence type="ECO:0000259" key="14">
    <source>
        <dbReference type="Pfam" id="PF02882"/>
    </source>
</evidence>
<dbReference type="Pfam" id="PF00763">
    <property type="entry name" value="THF_DHG_CYH"/>
    <property type="match status" value="1"/>
</dbReference>
<dbReference type="Gene3D" id="3.40.50.720">
    <property type="entry name" value="NAD(P)-binding Rossmann-like Domain"/>
    <property type="match status" value="1"/>
</dbReference>
<keyword evidence="6 12" id="KW-0378">Hydrolase</keyword>
<keyword evidence="7 12" id="KW-0521">NADP</keyword>
<keyword evidence="10 12" id="KW-0486">Methionine biosynthesis</keyword>
<keyword evidence="11 12" id="KW-0511">Multifunctional enzyme</keyword>
<feature type="binding site" evidence="12">
    <location>
        <position position="196"/>
    </location>
    <ligand>
        <name>NADP(+)</name>
        <dbReference type="ChEBI" id="CHEBI:58349"/>
    </ligand>
</feature>
<keyword evidence="5 12" id="KW-0658">Purine biosynthesis</keyword>
<keyword evidence="8 12" id="KW-0560">Oxidoreductase</keyword>
<protein>
    <recommendedName>
        <fullName evidence="12">Bifunctional protein FolD</fullName>
    </recommendedName>
    <domain>
        <recommendedName>
            <fullName evidence="12">Methylenetetrahydrofolate dehydrogenase</fullName>
            <ecNumber evidence="12">1.5.1.5</ecNumber>
        </recommendedName>
    </domain>
    <domain>
        <recommendedName>
            <fullName evidence="12">Methenyltetrahydrofolate cyclohydrolase</fullName>
            <ecNumber evidence="12">3.5.4.9</ecNumber>
        </recommendedName>
    </domain>
</protein>
<evidence type="ECO:0000256" key="1">
    <source>
        <dbReference type="ARBA" id="ARBA00004777"/>
    </source>
</evidence>
<dbReference type="SUPFAM" id="SSF51735">
    <property type="entry name" value="NAD(P)-binding Rossmann-fold domains"/>
    <property type="match status" value="1"/>
</dbReference>
<comment type="catalytic activity">
    <reaction evidence="12">
        <text>(6R)-5,10-methylene-5,6,7,8-tetrahydrofolate + NADP(+) = (6R)-5,10-methenyltetrahydrofolate + NADPH</text>
        <dbReference type="Rhea" id="RHEA:22812"/>
        <dbReference type="ChEBI" id="CHEBI:15636"/>
        <dbReference type="ChEBI" id="CHEBI:57455"/>
        <dbReference type="ChEBI" id="CHEBI:57783"/>
        <dbReference type="ChEBI" id="CHEBI:58349"/>
        <dbReference type="EC" id="1.5.1.5"/>
    </reaction>
</comment>
<comment type="caution">
    <text evidence="15">The sequence shown here is derived from an EMBL/GenBank/DDBJ whole genome shotgun (WGS) entry which is preliminary data.</text>
</comment>
<evidence type="ECO:0000256" key="5">
    <source>
        <dbReference type="ARBA" id="ARBA00022755"/>
    </source>
</evidence>
<dbReference type="GO" id="GO:0004488">
    <property type="term" value="F:methylenetetrahydrofolate dehydrogenase (NADP+) activity"/>
    <property type="evidence" value="ECO:0007669"/>
    <property type="project" value="UniProtKB-UniRule"/>
</dbReference>
<dbReference type="InterPro" id="IPR046346">
    <property type="entry name" value="Aminoacid_DH-like_N_sf"/>
</dbReference>
<comment type="function">
    <text evidence="12">Catalyzes the oxidation of 5,10-methylenetetrahydrofolate to 5,10-methenyltetrahydrofolate and then the hydrolysis of 5,10-methenyltetrahydrofolate to 10-formyltetrahydrofolate.</text>
</comment>
<dbReference type="RefSeq" id="WP_131280774.1">
    <property type="nucleotide sequence ID" value="NZ_JBHSLR010000009.1"/>
</dbReference>
<keyword evidence="9 12" id="KW-0368">Histidine biosynthesis</keyword>
<evidence type="ECO:0000256" key="10">
    <source>
        <dbReference type="ARBA" id="ARBA00023167"/>
    </source>
</evidence>
<evidence type="ECO:0000256" key="4">
    <source>
        <dbReference type="ARBA" id="ARBA00022605"/>
    </source>
</evidence>
<feature type="binding site" evidence="12">
    <location>
        <begin position="169"/>
        <end position="171"/>
    </location>
    <ligand>
        <name>NADP(+)</name>
        <dbReference type="ChEBI" id="CHEBI:58349"/>
    </ligand>
</feature>
<evidence type="ECO:0000256" key="6">
    <source>
        <dbReference type="ARBA" id="ARBA00022801"/>
    </source>
</evidence>
<dbReference type="Proteomes" id="UP000293036">
    <property type="component" value="Unassembled WGS sequence"/>
</dbReference>
<comment type="pathway">
    <text evidence="1 12">One-carbon metabolism; tetrahydrofolate interconversion.</text>
</comment>
<evidence type="ECO:0000256" key="3">
    <source>
        <dbReference type="ARBA" id="ARBA00022563"/>
    </source>
</evidence>
<sequence length="295" mass="30831">MNAIRLDGKAVASQIKDELRLRVEALKNKGVHPGLGTILVGSDPASKIYVGGKHQDCADVGIASMRIDLPESATKNDVLAAVRDLNDAQECTGYIVQLPLPPGIDADDVLAAINPAKDADGLHPYNLGKLLLNNDKPFTSPIPCTPRGIVELGRRGGVTWDGANVCAVGLGSTVGRPLSVLLSHTSINATVDGCHIGTRDLAEHTKRADIVVVATGVAHLLKPEMVRPGAAVFDVGVTRERNESTGKSKILGDVHPDVARVAGWLSPNPGGVGPMTRAMLLVNVVEAAEMLPATS</sequence>
<proteinExistence type="inferred from homology"/>
<dbReference type="EC" id="1.5.1.5" evidence="12"/>
<dbReference type="NCBIfam" id="NF010789">
    <property type="entry name" value="PRK14193.1"/>
    <property type="match status" value="1"/>
</dbReference>
<dbReference type="InterPro" id="IPR000672">
    <property type="entry name" value="THF_DH/CycHdrlase"/>
</dbReference>
<evidence type="ECO:0000259" key="13">
    <source>
        <dbReference type="Pfam" id="PF00763"/>
    </source>
</evidence>
<dbReference type="FunFam" id="3.40.50.10860:FF:000005">
    <property type="entry name" value="C-1-tetrahydrofolate synthase, cytoplasmic, putative"/>
    <property type="match status" value="1"/>
</dbReference>
<dbReference type="GO" id="GO:0004477">
    <property type="term" value="F:methenyltetrahydrofolate cyclohydrolase activity"/>
    <property type="evidence" value="ECO:0007669"/>
    <property type="project" value="UniProtKB-UniRule"/>
</dbReference>
<keyword evidence="4 12" id="KW-0028">Amino-acid biosynthesis</keyword>
<comment type="similarity">
    <text evidence="12">Belongs to the tetrahydrofolate dehydrogenase/cyclohydrolase family.</text>
</comment>
<dbReference type="PRINTS" id="PR00085">
    <property type="entry name" value="THFDHDRGNASE"/>
</dbReference>
<dbReference type="UniPathway" id="UPA00193"/>
<name>A0A4Q9V1Z9_9ACTO</name>
<dbReference type="InterPro" id="IPR020631">
    <property type="entry name" value="THF_DH/CycHdrlase_NAD-bd_dom"/>
</dbReference>
<dbReference type="OrthoDB" id="9803580at2"/>
<keyword evidence="16" id="KW-1185">Reference proteome</keyword>
<evidence type="ECO:0000256" key="9">
    <source>
        <dbReference type="ARBA" id="ARBA00023102"/>
    </source>
</evidence>
<dbReference type="PANTHER" id="PTHR48099">
    <property type="entry name" value="C-1-TETRAHYDROFOLATE SYNTHASE, CYTOPLASMIC-RELATED"/>
    <property type="match status" value="1"/>
</dbReference>
<evidence type="ECO:0000313" key="16">
    <source>
        <dbReference type="Proteomes" id="UP000293036"/>
    </source>
</evidence>
<evidence type="ECO:0000313" key="15">
    <source>
        <dbReference type="EMBL" id="TBW22150.1"/>
    </source>
</evidence>
<gene>
    <name evidence="12" type="primary">folD</name>
    <name evidence="15" type="ORF">EZJ44_04825</name>
</gene>
<feature type="domain" description="Tetrahydrofolate dehydrogenase/cyclohydrolase NAD(P)-binding" evidence="14">
    <location>
        <begin position="143"/>
        <end position="289"/>
    </location>
</feature>
<feature type="domain" description="Tetrahydrofolate dehydrogenase/cyclohydrolase catalytic" evidence="13">
    <location>
        <begin position="6"/>
        <end position="120"/>
    </location>
</feature>
<dbReference type="GO" id="GO:0005829">
    <property type="term" value="C:cytosol"/>
    <property type="evidence" value="ECO:0007669"/>
    <property type="project" value="TreeGrafter"/>
</dbReference>
<comment type="catalytic activity">
    <reaction evidence="12">
        <text>(6R)-5,10-methenyltetrahydrofolate + H2O = (6R)-10-formyltetrahydrofolate + H(+)</text>
        <dbReference type="Rhea" id="RHEA:23700"/>
        <dbReference type="ChEBI" id="CHEBI:15377"/>
        <dbReference type="ChEBI" id="CHEBI:15378"/>
        <dbReference type="ChEBI" id="CHEBI:57455"/>
        <dbReference type="ChEBI" id="CHEBI:195366"/>
        <dbReference type="EC" id="3.5.4.9"/>
    </reaction>
</comment>
<feature type="binding site" evidence="12">
    <location>
        <position position="237"/>
    </location>
    <ligand>
        <name>NADP(+)</name>
        <dbReference type="ChEBI" id="CHEBI:58349"/>
    </ligand>
</feature>
<dbReference type="EMBL" id="SJDT01000003">
    <property type="protein sequence ID" value="TBW22150.1"/>
    <property type="molecule type" value="Genomic_DNA"/>
</dbReference>
<dbReference type="InterPro" id="IPR020630">
    <property type="entry name" value="THF_DH/CycHdrlase_cat_dom"/>
</dbReference>
<accession>A0A4Q9V1Z9</accession>
<dbReference type="Pfam" id="PF02882">
    <property type="entry name" value="THF_DHG_CYH_C"/>
    <property type="match status" value="1"/>
</dbReference>
<evidence type="ECO:0000256" key="2">
    <source>
        <dbReference type="ARBA" id="ARBA00011738"/>
    </source>
</evidence>
<reference evidence="15 16" key="1">
    <citation type="submission" date="2019-02" db="EMBL/GenBank/DDBJ databases">
        <title>Arcanobacterium bovis sp. nov., isolated from the milk of a cow with mastitis.</title>
        <authorList>
            <person name="Sammra O."/>
            <person name="Foster G."/>
            <person name="Hassan A."/>
            <person name="Alssahen M."/>
            <person name="Laemmler C."/>
            <person name="Borowiak M."/>
            <person name="Malorny B."/>
            <person name="Abdulmawjood A."/>
        </authorList>
    </citation>
    <scope>NUCLEOTIDE SEQUENCE [LARGE SCALE GENOMIC DNA]</scope>
    <source>
        <strain evidence="15 16">C605018/01/1</strain>
    </source>
</reference>
<dbReference type="PANTHER" id="PTHR48099:SF5">
    <property type="entry name" value="C-1-TETRAHYDROFOLATE SYNTHASE, CYTOPLASMIC"/>
    <property type="match status" value="1"/>
</dbReference>
<dbReference type="AlphaFoldDB" id="A0A4Q9V1Z9"/>
<dbReference type="GO" id="GO:0009086">
    <property type="term" value="P:methionine biosynthetic process"/>
    <property type="evidence" value="ECO:0007669"/>
    <property type="project" value="UniProtKB-KW"/>
</dbReference>
<dbReference type="SUPFAM" id="SSF53223">
    <property type="entry name" value="Aminoacid dehydrogenase-like, N-terminal domain"/>
    <property type="match status" value="1"/>
</dbReference>
<evidence type="ECO:0000256" key="7">
    <source>
        <dbReference type="ARBA" id="ARBA00022857"/>
    </source>
</evidence>
<dbReference type="GO" id="GO:0006164">
    <property type="term" value="P:purine nucleotide biosynthetic process"/>
    <property type="evidence" value="ECO:0007669"/>
    <property type="project" value="UniProtKB-KW"/>
</dbReference>
<organism evidence="15 16">
    <name type="scientific">Arcanobacterium bovis</name>
    <dbReference type="NCBI Taxonomy" id="2529275"/>
    <lineage>
        <taxon>Bacteria</taxon>
        <taxon>Bacillati</taxon>
        <taxon>Actinomycetota</taxon>
        <taxon>Actinomycetes</taxon>
        <taxon>Actinomycetales</taxon>
        <taxon>Actinomycetaceae</taxon>
        <taxon>Arcanobacterium</taxon>
    </lineage>
</organism>
<evidence type="ECO:0000256" key="11">
    <source>
        <dbReference type="ARBA" id="ARBA00023268"/>
    </source>
</evidence>
<dbReference type="InterPro" id="IPR036291">
    <property type="entry name" value="NAD(P)-bd_dom_sf"/>
</dbReference>
<dbReference type="CDD" id="cd01080">
    <property type="entry name" value="NAD_bind_m-THF_DH_Cyclohyd"/>
    <property type="match status" value="1"/>
</dbReference>